<evidence type="ECO:0000256" key="1">
    <source>
        <dbReference type="ARBA" id="ARBA00004167"/>
    </source>
</evidence>
<keyword evidence="3" id="KW-1133">Transmembrane helix</keyword>
<evidence type="ECO:0000313" key="8">
    <source>
        <dbReference type="Proteomes" id="UP000239480"/>
    </source>
</evidence>
<dbReference type="GO" id="GO:0097347">
    <property type="term" value="C:TAM protein secretion complex"/>
    <property type="evidence" value="ECO:0007669"/>
    <property type="project" value="TreeGrafter"/>
</dbReference>
<dbReference type="GO" id="GO:0005886">
    <property type="term" value="C:plasma membrane"/>
    <property type="evidence" value="ECO:0007669"/>
    <property type="project" value="InterPro"/>
</dbReference>
<keyword evidence="8" id="KW-1185">Reference proteome</keyword>
<evidence type="ECO:0000256" key="4">
    <source>
        <dbReference type="ARBA" id="ARBA00023136"/>
    </source>
</evidence>
<evidence type="ECO:0000259" key="6">
    <source>
        <dbReference type="Pfam" id="PF04357"/>
    </source>
</evidence>
<dbReference type="RefSeq" id="WP_106206536.1">
    <property type="nucleotide sequence ID" value="NZ_PVTD01000008.1"/>
</dbReference>
<dbReference type="Pfam" id="PF04357">
    <property type="entry name" value="TamB"/>
    <property type="match status" value="1"/>
</dbReference>
<protein>
    <submittedName>
        <fullName evidence="7">Autotransporter translocation and assembly factor TamB</fullName>
    </submittedName>
</protein>
<comment type="subcellular location">
    <subcellularLocation>
        <location evidence="1">Membrane</location>
        <topology evidence="1">Single-pass membrane protein</topology>
    </subcellularLocation>
</comment>
<name>A0A2T0RLC8_9RHOB</name>
<feature type="signal peptide" evidence="5">
    <location>
        <begin position="1"/>
        <end position="33"/>
    </location>
</feature>
<dbReference type="AlphaFoldDB" id="A0A2T0RLC8"/>
<dbReference type="OrthoDB" id="7784409at2"/>
<proteinExistence type="predicted"/>
<dbReference type="Proteomes" id="UP000239480">
    <property type="component" value="Unassembled WGS sequence"/>
</dbReference>
<accession>A0A2T0RLC8</accession>
<evidence type="ECO:0000256" key="5">
    <source>
        <dbReference type="SAM" id="SignalP"/>
    </source>
</evidence>
<organism evidence="7 8">
    <name type="scientific">Aliiruegeria haliotis</name>
    <dbReference type="NCBI Taxonomy" id="1280846"/>
    <lineage>
        <taxon>Bacteria</taxon>
        <taxon>Pseudomonadati</taxon>
        <taxon>Pseudomonadota</taxon>
        <taxon>Alphaproteobacteria</taxon>
        <taxon>Rhodobacterales</taxon>
        <taxon>Roseobacteraceae</taxon>
        <taxon>Aliiruegeria</taxon>
    </lineage>
</organism>
<keyword evidence="4" id="KW-0472">Membrane</keyword>
<evidence type="ECO:0000313" key="7">
    <source>
        <dbReference type="EMBL" id="PRY21913.1"/>
    </source>
</evidence>
<sequence>MAGHAFGSIPTSLRVLAPALLVLLLFVAQPVSAQQKDDKGFVTQLLQTLLSRKDSDVAIIGLRGVARGPVSIDRVSVTDVEGEWLTIHDLVMDWDRAALLRKNVVFHRATAKELHFRRPPVAGEADVLDRAEARGFRLPELPVGFHISELAIPRILADDPAFDVPAELELLGRTTIAGGDGLLELEISRIDHRNDYAGISGSYDGDTGDLSVTARVQEDAGGVVSELLGLPGSPSIDLSVEATGTGGDVDAEFDLLTSDIERLSGTFVRRVLPQGGSTFDLSIGGDPRALFEAEFRDFFGASTEILMNGQRNPDGSIELERLSVESAELLLEADAALDPDGHPREIRIRGRIADPDGGRVLLPVPGRREIDTALLTGDYDATRSDRWSIRGTVEGYSQEDAALERMDFTANGVGTWEEGSGRGTADIVVEVAGLEIPDTPVARALGSNARLTARLERDDDTLVDLPQVNLEAAGASASLSGDIQFEDRQFVLTGAGGVTVPQLSLFDWPAGLDLAGTGTLDVGGWVDILGGEAEASITGTLDALQSDRPIVNRVLGQEVEADLSFRRTTEGTEIDPFTIRAEGIQVTASGSAGTNLGQAQLEVDLSNAASIIPQVSGPATLRGRLEEGPEEVWQTDLRLDGPIGGRAELTGTLQEAASRLRIAATLPRMPLLPPPFDGAIAATGQISQNGDDWRLALGIDGPGPVASQVEGARPHGGPLRADLTGTFPLNMLDAALSPNEIVGTGRFSLALTGTAGAPPRLSGGLDVQGASLALPDLSERLHDIGVQVRLSDGSMKIAGSANGQAGGQLRMTGDANLEQGLPLSVTTVLDGIIFQRWDILKSRVDGRLTLAGSMTGRKRLSGSVTIGETELYLSPQLLTGGGGEIPNMRHRNASAAVQLTRERARLSRNGQTPSDAPPIDLDIAVSVPETIQITGRYISARMGGNLRIGGTAQTPRSDGQVRMLDGRLNLMGRRLDLISGVAWLQGDMTPWIELTARGETRDITLRTTISGPVTDLRIDYTSHPYMQDEDAVSVFLFGNAGYGLSALQLLEILNGARILTRPNALVLGDAINTPESGLAPSATPRPAGRDLLARVKRDVEGRTSLVLELELDEDFSILGRTREDGNTGIGFLYGHDY</sequence>
<gene>
    <name evidence="7" type="ORF">CLV78_108186</name>
</gene>
<keyword evidence="5" id="KW-0732">Signal</keyword>
<feature type="domain" description="Translocation and assembly module TamB C-terminal" evidence="6">
    <location>
        <begin position="803"/>
        <end position="1049"/>
    </location>
</feature>
<dbReference type="InterPro" id="IPR007452">
    <property type="entry name" value="TamB_C"/>
</dbReference>
<feature type="chain" id="PRO_5015467094" evidence="5">
    <location>
        <begin position="34"/>
        <end position="1137"/>
    </location>
</feature>
<dbReference type="PANTHER" id="PTHR36985">
    <property type="entry name" value="TRANSLOCATION AND ASSEMBLY MODULE SUBUNIT TAMB"/>
    <property type="match status" value="1"/>
</dbReference>
<evidence type="ECO:0000256" key="2">
    <source>
        <dbReference type="ARBA" id="ARBA00022692"/>
    </source>
</evidence>
<dbReference type="GO" id="GO:0009306">
    <property type="term" value="P:protein secretion"/>
    <property type="evidence" value="ECO:0007669"/>
    <property type="project" value="InterPro"/>
</dbReference>
<reference evidence="7 8" key="1">
    <citation type="submission" date="2018-03" db="EMBL/GenBank/DDBJ databases">
        <title>Genomic Encyclopedia of Archaeal and Bacterial Type Strains, Phase II (KMG-II): from individual species to whole genera.</title>
        <authorList>
            <person name="Goeker M."/>
        </authorList>
    </citation>
    <scope>NUCLEOTIDE SEQUENCE [LARGE SCALE GENOMIC DNA]</scope>
    <source>
        <strain evidence="7 8">DSM 29328</strain>
    </source>
</reference>
<dbReference type="EMBL" id="PVTD01000008">
    <property type="protein sequence ID" value="PRY21913.1"/>
    <property type="molecule type" value="Genomic_DNA"/>
</dbReference>
<keyword evidence="2" id="KW-0812">Transmembrane</keyword>
<comment type="caution">
    <text evidence="7">The sequence shown here is derived from an EMBL/GenBank/DDBJ whole genome shotgun (WGS) entry which is preliminary data.</text>
</comment>
<dbReference type="PANTHER" id="PTHR36985:SF1">
    <property type="entry name" value="TRANSLOCATION AND ASSEMBLY MODULE SUBUNIT TAMB"/>
    <property type="match status" value="1"/>
</dbReference>
<evidence type="ECO:0000256" key="3">
    <source>
        <dbReference type="ARBA" id="ARBA00022989"/>
    </source>
</evidence>